<gene>
    <name evidence="1" type="ORF">NDU88_006176</name>
</gene>
<dbReference type="AlphaFoldDB" id="A0AAV7WWU2"/>
<name>A0AAV7WWU2_PLEWA</name>
<proteinExistence type="predicted"/>
<dbReference type="EMBL" id="JANPWB010000001">
    <property type="protein sequence ID" value="KAJ1218598.1"/>
    <property type="molecule type" value="Genomic_DNA"/>
</dbReference>
<protein>
    <recommendedName>
        <fullName evidence="3">Secreted protein</fullName>
    </recommendedName>
</protein>
<keyword evidence="2" id="KW-1185">Reference proteome</keyword>
<organism evidence="1 2">
    <name type="scientific">Pleurodeles waltl</name>
    <name type="common">Iberian ribbed newt</name>
    <dbReference type="NCBI Taxonomy" id="8319"/>
    <lineage>
        <taxon>Eukaryota</taxon>
        <taxon>Metazoa</taxon>
        <taxon>Chordata</taxon>
        <taxon>Craniata</taxon>
        <taxon>Vertebrata</taxon>
        <taxon>Euteleostomi</taxon>
        <taxon>Amphibia</taxon>
        <taxon>Batrachia</taxon>
        <taxon>Caudata</taxon>
        <taxon>Salamandroidea</taxon>
        <taxon>Salamandridae</taxon>
        <taxon>Pleurodelinae</taxon>
        <taxon>Pleurodeles</taxon>
    </lineage>
</organism>
<dbReference type="Proteomes" id="UP001066276">
    <property type="component" value="Chromosome 1_1"/>
</dbReference>
<evidence type="ECO:0000313" key="2">
    <source>
        <dbReference type="Proteomes" id="UP001066276"/>
    </source>
</evidence>
<evidence type="ECO:0000313" key="1">
    <source>
        <dbReference type="EMBL" id="KAJ1218598.1"/>
    </source>
</evidence>
<comment type="caution">
    <text evidence="1">The sequence shown here is derived from an EMBL/GenBank/DDBJ whole genome shotgun (WGS) entry which is preliminary data.</text>
</comment>
<accession>A0AAV7WWU2</accession>
<feature type="non-terminal residue" evidence="1">
    <location>
        <position position="167"/>
    </location>
</feature>
<evidence type="ECO:0008006" key="3">
    <source>
        <dbReference type="Google" id="ProtNLM"/>
    </source>
</evidence>
<reference evidence="1" key="1">
    <citation type="journal article" date="2022" name="bioRxiv">
        <title>Sequencing and chromosome-scale assembly of the giantPleurodeles waltlgenome.</title>
        <authorList>
            <person name="Brown T."/>
            <person name="Elewa A."/>
            <person name="Iarovenko S."/>
            <person name="Subramanian E."/>
            <person name="Araus A.J."/>
            <person name="Petzold A."/>
            <person name="Susuki M."/>
            <person name="Suzuki K.-i.T."/>
            <person name="Hayashi T."/>
            <person name="Toyoda A."/>
            <person name="Oliveira C."/>
            <person name="Osipova E."/>
            <person name="Leigh N.D."/>
            <person name="Simon A."/>
            <person name="Yun M.H."/>
        </authorList>
    </citation>
    <scope>NUCLEOTIDE SEQUENCE</scope>
    <source>
        <strain evidence="1">20211129_DDA</strain>
        <tissue evidence="1">Liver</tissue>
    </source>
</reference>
<sequence length="167" mass="19441">MLVTSPRQLCHVQRTLKLAFVLPLGYTRPVSDLHLLVLVVLAPPAATALTRHRASLLFRLHSLFFVPAVTCLTLTWAPCRGWWSSSRWRRAWSGSRCLRRLQSFNNTACRTPARMHFSLECQPVAIHSESQDPVLYFEIRIRDELRILFQQETTDRCLPFSRWKHVC</sequence>